<sequence>MNELTMLLGCLSCLLDSSTLRQLTAISEALLTMTGRITLLGISRWTGKGGSYRTIQRFFVKPLPWGKLNWTLAKASVKASTGAILIAGDATTVTKSGKETFGLGRFFSSIYSRAVPGIAFQTLSLVDTATRKSWPILMEQIQPPPKPETPAQPKVAKTHQRRGRPKGSKNRNSRDVQPNAEMLQVQTMLKTLLGLVGDTVQPAYFVYDGAFGNPAAVQMTRQTGLHLISKLRSNSALHFQWEGVYSGKGRRRTYGERVDYDNLPATHLKSEQTHHNIRTRTYPFKAIHKKFADPLNVAIIHKENLKTGKTAKVILFSTDLELEADDLVDDYRLRFQIEFNFRDAKQHWGLEDFMVTRQQAVFNSANLSLFMVNVSQTLLAASDEAGILDLKARYHGLCYAREAFKILPETAKVINFEDWIRNVPILGRVHERKMAA</sequence>
<dbReference type="InterPro" id="IPR012337">
    <property type="entry name" value="RNaseH-like_sf"/>
</dbReference>
<dbReference type="RefSeq" id="WP_002707093.1">
    <property type="nucleotide sequence ID" value="NZ_JH651384.1"/>
</dbReference>
<dbReference type="EMBL" id="JH651384">
    <property type="protein sequence ID" value="EIJ33135.1"/>
    <property type="molecule type" value="Genomic_DNA"/>
</dbReference>
<dbReference type="AlphaFoldDB" id="A0A656HDL9"/>
<accession>A0A656HDL9</accession>
<keyword evidence="4" id="KW-1185">Reference proteome</keyword>
<feature type="domain" description="Transposase IS701-like DDE" evidence="2">
    <location>
        <begin position="11"/>
        <end position="269"/>
    </location>
</feature>
<dbReference type="InterPro" id="IPR038721">
    <property type="entry name" value="IS701-like_DDE_dom"/>
</dbReference>
<dbReference type="Proteomes" id="UP000005317">
    <property type="component" value="Unassembled WGS sequence"/>
</dbReference>
<gene>
    <name evidence="3" type="ORF">Thini_0492</name>
</gene>
<feature type="region of interest" description="Disordered" evidence="1">
    <location>
        <begin position="140"/>
        <end position="179"/>
    </location>
</feature>
<name>A0A656HDL9_THINJ</name>
<feature type="compositionally biased region" description="Basic residues" evidence="1">
    <location>
        <begin position="156"/>
        <end position="171"/>
    </location>
</feature>
<evidence type="ECO:0000256" key="1">
    <source>
        <dbReference type="SAM" id="MobiDB-lite"/>
    </source>
</evidence>
<proteinExistence type="predicted"/>
<dbReference type="Pfam" id="PF13546">
    <property type="entry name" value="DDE_5"/>
    <property type="match status" value="1"/>
</dbReference>
<evidence type="ECO:0000259" key="2">
    <source>
        <dbReference type="Pfam" id="PF13546"/>
    </source>
</evidence>
<dbReference type="OrthoDB" id="151236at2"/>
<reference evidence="4" key="1">
    <citation type="journal article" date="2011" name="Stand. Genomic Sci.">
        <title>Genome sequence of the filamentous, gliding Thiothrix nivea neotype strain (JP2(T)).</title>
        <authorList>
            <person name="Lapidus A."/>
            <person name="Nolan M."/>
            <person name="Lucas S."/>
            <person name="Glavina Del Rio T."/>
            <person name="Tice H."/>
            <person name="Cheng J.F."/>
            <person name="Tapia R."/>
            <person name="Han C."/>
            <person name="Goodwin L."/>
            <person name="Pitluck S."/>
            <person name="Liolios K."/>
            <person name="Pagani I."/>
            <person name="Ivanova N."/>
            <person name="Huntemann M."/>
            <person name="Mavromatis K."/>
            <person name="Mikhailova N."/>
            <person name="Pati A."/>
            <person name="Chen A."/>
            <person name="Palaniappan K."/>
            <person name="Land M."/>
            <person name="Brambilla E.M."/>
            <person name="Rohde M."/>
            <person name="Abt B."/>
            <person name="Verbarg S."/>
            <person name="Goker M."/>
            <person name="Bristow J."/>
            <person name="Eisen J.A."/>
            <person name="Markowitz V."/>
            <person name="Hugenholtz P."/>
            <person name="Kyrpides N.C."/>
            <person name="Klenk H.P."/>
            <person name="Woyke T."/>
        </authorList>
    </citation>
    <scope>NUCLEOTIDE SEQUENCE [LARGE SCALE GENOMIC DNA]</scope>
    <source>
        <strain evidence="4">ATCC 35100 / DSM 5205 / JP2</strain>
    </source>
</reference>
<organism evidence="3 4">
    <name type="scientific">Thiothrix nivea (strain ATCC 35100 / DSM 5205 / JP2)</name>
    <dbReference type="NCBI Taxonomy" id="870187"/>
    <lineage>
        <taxon>Bacteria</taxon>
        <taxon>Pseudomonadati</taxon>
        <taxon>Pseudomonadota</taxon>
        <taxon>Gammaproteobacteria</taxon>
        <taxon>Thiotrichales</taxon>
        <taxon>Thiotrichaceae</taxon>
        <taxon>Thiothrix</taxon>
    </lineage>
</organism>
<evidence type="ECO:0000313" key="3">
    <source>
        <dbReference type="EMBL" id="EIJ33135.1"/>
    </source>
</evidence>
<protein>
    <submittedName>
        <fullName evidence="3">Transposase IS4 family protein</fullName>
    </submittedName>
</protein>
<evidence type="ECO:0000313" key="4">
    <source>
        <dbReference type="Proteomes" id="UP000005317"/>
    </source>
</evidence>
<dbReference type="SUPFAM" id="SSF53098">
    <property type="entry name" value="Ribonuclease H-like"/>
    <property type="match status" value="1"/>
</dbReference>